<protein>
    <submittedName>
        <fullName evidence="2">Uncharacterized protein</fullName>
    </submittedName>
</protein>
<reference evidence="2 3" key="1">
    <citation type="submission" date="2020-02" db="EMBL/GenBank/DDBJ databases">
        <title>Acidophilic actinobacteria isolated from forest soil.</title>
        <authorList>
            <person name="Golinska P."/>
        </authorList>
    </citation>
    <scope>NUCLEOTIDE SEQUENCE [LARGE SCALE GENOMIC DNA]</scope>
    <source>
        <strain evidence="2 3">NL8</strain>
    </source>
</reference>
<dbReference type="EMBL" id="JAAFYZ010000525">
    <property type="protein sequence ID" value="MBS2554774.1"/>
    <property type="molecule type" value="Genomic_DNA"/>
</dbReference>
<evidence type="ECO:0000313" key="3">
    <source>
        <dbReference type="Proteomes" id="UP000730482"/>
    </source>
</evidence>
<sequence length="135" mass="14563">MAGVEGQGKIQLGDQYGRYLLICLSNLLSRWYRLLPPGRSGARQPGRHTSDTGALASTGTGGRARRAAGTRTPCFVFLRLVFGSFPSVASAGLRLQCRWPGVKFALHETAAYLHVRRARTLPPDTGAVPIGLTTR</sequence>
<keyword evidence="3" id="KW-1185">Reference proteome</keyword>
<dbReference type="Proteomes" id="UP000730482">
    <property type="component" value="Unassembled WGS sequence"/>
</dbReference>
<comment type="caution">
    <text evidence="2">The sequence shown here is derived from an EMBL/GenBank/DDBJ whole genome shotgun (WGS) entry which is preliminary data.</text>
</comment>
<gene>
    <name evidence="2" type="ORF">KGQ19_48785</name>
</gene>
<feature type="region of interest" description="Disordered" evidence="1">
    <location>
        <begin position="39"/>
        <end position="66"/>
    </location>
</feature>
<accession>A0ABS5L9E4</accession>
<dbReference type="RefSeq" id="WP_212022481.1">
    <property type="nucleotide sequence ID" value="NZ_JAAFYZ010000525.1"/>
</dbReference>
<name>A0ABS5L9E4_9ACTN</name>
<evidence type="ECO:0000313" key="2">
    <source>
        <dbReference type="EMBL" id="MBS2554774.1"/>
    </source>
</evidence>
<feature type="non-terminal residue" evidence="2">
    <location>
        <position position="135"/>
    </location>
</feature>
<evidence type="ECO:0000256" key="1">
    <source>
        <dbReference type="SAM" id="MobiDB-lite"/>
    </source>
</evidence>
<organism evidence="2 3">
    <name type="scientific">Catenulispora pinistramenti</name>
    <dbReference type="NCBI Taxonomy" id="2705254"/>
    <lineage>
        <taxon>Bacteria</taxon>
        <taxon>Bacillati</taxon>
        <taxon>Actinomycetota</taxon>
        <taxon>Actinomycetes</taxon>
        <taxon>Catenulisporales</taxon>
        <taxon>Catenulisporaceae</taxon>
        <taxon>Catenulispora</taxon>
    </lineage>
</organism>
<proteinExistence type="predicted"/>